<dbReference type="Proteomes" id="UP000307440">
    <property type="component" value="Unassembled WGS sequence"/>
</dbReference>
<dbReference type="EMBL" id="ML210193">
    <property type="protein sequence ID" value="TFK24867.1"/>
    <property type="molecule type" value="Genomic_DNA"/>
</dbReference>
<sequence>MTWTESSFSSTTRDTGPQSADTLIKWKPETGIPVDQGYPDLTPTDPYNEVGVRRACLNLERKKCPDVDGCYASPLPQNIRVAYIPVCVDICRHPGKACSRKHTNTSQHMPSAHMLGFSLLGLVKPVNSSGFLGGLRGLEPSQLFYGSFAPDKQTS</sequence>
<protein>
    <submittedName>
        <fullName evidence="2">Uncharacterized protein</fullName>
    </submittedName>
</protein>
<dbReference type="AlphaFoldDB" id="A0A5C3KWZ3"/>
<proteinExistence type="predicted"/>
<organism evidence="2 3">
    <name type="scientific">Coprinopsis marcescibilis</name>
    <name type="common">Agaric fungus</name>
    <name type="synonym">Psathyrella marcescibilis</name>
    <dbReference type="NCBI Taxonomy" id="230819"/>
    <lineage>
        <taxon>Eukaryota</taxon>
        <taxon>Fungi</taxon>
        <taxon>Dikarya</taxon>
        <taxon>Basidiomycota</taxon>
        <taxon>Agaricomycotina</taxon>
        <taxon>Agaricomycetes</taxon>
        <taxon>Agaricomycetidae</taxon>
        <taxon>Agaricales</taxon>
        <taxon>Agaricineae</taxon>
        <taxon>Psathyrellaceae</taxon>
        <taxon>Coprinopsis</taxon>
    </lineage>
</organism>
<evidence type="ECO:0000256" key="1">
    <source>
        <dbReference type="SAM" id="MobiDB-lite"/>
    </source>
</evidence>
<keyword evidence="3" id="KW-1185">Reference proteome</keyword>
<gene>
    <name evidence="2" type="ORF">FA15DRAFT_655533</name>
</gene>
<evidence type="ECO:0000313" key="2">
    <source>
        <dbReference type="EMBL" id="TFK24867.1"/>
    </source>
</evidence>
<evidence type="ECO:0000313" key="3">
    <source>
        <dbReference type="Proteomes" id="UP000307440"/>
    </source>
</evidence>
<feature type="region of interest" description="Disordered" evidence="1">
    <location>
        <begin position="1"/>
        <end position="21"/>
    </location>
</feature>
<accession>A0A5C3KWZ3</accession>
<name>A0A5C3KWZ3_COPMA</name>
<reference evidence="2 3" key="1">
    <citation type="journal article" date="2019" name="Nat. Ecol. Evol.">
        <title>Megaphylogeny resolves global patterns of mushroom evolution.</title>
        <authorList>
            <person name="Varga T."/>
            <person name="Krizsan K."/>
            <person name="Foldi C."/>
            <person name="Dima B."/>
            <person name="Sanchez-Garcia M."/>
            <person name="Sanchez-Ramirez S."/>
            <person name="Szollosi G.J."/>
            <person name="Szarkandi J.G."/>
            <person name="Papp V."/>
            <person name="Albert L."/>
            <person name="Andreopoulos W."/>
            <person name="Angelini C."/>
            <person name="Antonin V."/>
            <person name="Barry K.W."/>
            <person name="Bougher N.L."/>
            <person name="Buchanan P."/>
            <person name="Buyck B."/>
            <person name="Bense V."/>
            <person name="Catcheside P."/>
            <person name="Chovatia M."/>
            <person name="Cooper J."/>
            <person name="Damon W."/>
            <person name="Desjardin D."/>
            <person name="Finy P."/>
            <person name="Geml J."/>
            <person name="Haridas S."/>
            <person name="Hughes K."/>
            <person name="Justo A."/>
            <person name="Karasinski D."/>
            <person name="Kautmanova I."/>
            <person name="Kiss B."/>
            <person name="Kocsube S."/>
            <person name="Kotiranta H."/>
            <person name="LaButti K.M."/>
            <person name="Lechner B.E."/>
            <person name="Liimatainen K."/>
            <person name="Lipzen A."/>
            <person name="Lukacs Z."/>
            <person name="Mihaltcheva S."/>
            <person name="Morgado L.N."/>
            <person name="Niskanen T."/>
            <person name="Noordeloos M.E."/>
            <person name="Ohm R.A."/>
            <person name="Ortiz-Santana B."/>
            <person name="Ovrebo C."/>
            <person name="Racz N."/>
            <person name="Riley R."/>
            <person name="Savchenko A."/>
            <person name="Shiryaev A."/>
            <person name="Soop K."/>
            <person name="Spirin V."/>
            <person name="Szebenyi C."/>
            <person name="Tomsovsky M."/>
            <person name="Tulloss R.E."/>
            <person name="Uehling J."/>
            <person name="Grigoriev I.V."/>
            <person name="Vagvolgyi C."/>
            <person name="Papp T."/>
            <person name="Martin F.M."/>
            <person name="Miettinen O."/>
            <person name="Hibbett D.S."/>
            <person name="Nagy L.G."/>
        </authorList>
    </citation>
    <scope>NUCLEOTIDE SEQUENCE [LARGE SCALE GENOMIC DNA]</scope>
    <source>
        <strain evidence="2 3">CBS 121175</strain>
    </source>
</reference>